<keyword evidence="3" id="KW-0106">Calcium</keyword>
<dbReference type="GO" id="GO:0000224">
    <property type="term" value="F:peptide-N4-(N-acetyl-beta-glucosaminyl)asparagine amidase activity"/>
    <property type="evidence" value="ECO:0007669"/>
    <property type="project" value="TreeGrafter"/>
</dbReference>
<dbReference type="GO" id="GO:0005975">
    <property type="term" value="P:carbohydrate metabolic process"/>
    <property type="evidence" value="ECO:0007669"/>
    <property type="project" value="InterPro"/>
</dbReference>
<protein>
    <submittedName>
        <fullName evidence="6">Alpha-1 2-mannosidase</fullName>
    </submittedName>
</protein>
<evidence type="ECO:0000259" key="4">
    <source>
        <dbReference type="Pfam" id="PF07971"/>
    </source>
</evidence>
<dbReference type="GO" id="GO:0006516">
    <property type="term" value="P:glycoprotein catabolic process"/>
    <property type="evidence" value="ECO:0007669"/>
    <property type="project" value="TreeGrafter"/>
</dbReference>
<dbReference type="SUPFAM" id="SSF48208">
    <property type="entry name" value="Six-hairpin glycosidases"/>
    <property type="match status" value="1"/>
</dbReference>
<dbReference type="KEGG" id="copr:Cop2CBH44_31000"/>
<dbReference type="InterPro" id="IPR014718">
    <property type="entry name" value="GH-type_carb-bd"/>
</dbReference>
<dbReference type="Gene3D" id="1.20.1610.10">
    <property type="entry name" value="alpha-1,2-mannosidases domains"/>
    <property type="match status" value="1"/>
</dbReference>
<feature type="domain" description="Glycosyl hydrolase family 92 N-terminal" evidence="5">
    <location>
        <begin position="28"/>
        <end position="283"/>
    </location>
</feature>
<dbReference type="InterPro" id="IPR041371">
    <property type="entry name" value="GH92_N"/>
</dbReference>
<dbReference type="InterPro" id="IPR008928">
    <property type="entry name" value="6-hairpin_glycosidase_sf"/>
</dbReference>
<evidence type="ECO:0000259" key="5">
    <source>
        <dbReference type="Pfam" id="PF17678"/>
    </source>
</evidence>
<dbReference type="PANTHER" id="PTHR12143">
    <property type="entry name" value="PEPTIDE N-GLYCANASE PNGASE -RELATED"/>
    <property type="match status" value="1"/>
</dbReference>
<evidence type="ECO:0000313" key="6">
    <source>
        <dbReference type="EMBL" id="BCI64747.1"/>
    </source>
</evidence>
<dbReference type="Pfam" id="PF07971">
    <property type="entry name" value="Glyco_hydro_92"/>
    <property type="match status" value="1"/>
</dbReference>
<dbReference type="InterPro" id="IPR005887">
    <property type="entry name" value="GH92_a_mannosidase_put"/>
</dbReference>
<proteinExistence type="predicted"/>
<gene>
    <name evidence="6" type="ORF">Cop2CBH44_31000</name>
</gene>
<dbReference type="FunFam" id="1.20.1050.60:FF:000001">
    <property type="entry name" value="Putative alpha-1,2-mannosidase"/>
    <property type="match status" value="1"/>
</dbReference>
<dbReference type="Gene3D" id="3.30.2080.10">
    <property type="entry name" value="GH92 mannosidase domain"/>
    <property type="match status" value="1"/>
</dbReference>
<dbReference type="Gene3D" id="1.20.1050.60">
    <property type="entry name" value="alpha-1,2-mannosidase"/>
    <property type="match status" value="1"/>
</dbReference>
<dbReference type="GO" id="GO:0005829">
    <property type="term" value="C:cytosol"/>
    <property type="evidence" value="ECO:0007669"/>
    <property type="project" value="TreeGrafter"/>
</dbReference>
<dbReference type="Pfam" id="PF17678">
    <property type="entry name" value="Glyco_hydro_92N"/>
    <property type="match status" value="1"/>
</dbReference>
<evidence type="ECO:0000313" key="7">
    <source>
        <dbReference type="Proteomes" id="UP000594042"/>
    </source>
</evidence>
<name>A0A7G1I5Q0_9BACT</name>
<comment type="cofactor">
    <cofactor evidence="1">
        <name>Ca(2+)</name>
        <dbReference type="ChEBI" id="CHEBI:29108"/>
    </cofactor>
</comment>
<dbReference type="InterPro" id="IPR012939">
    <property type="entry name" value="Glyco_hydro_92"/>
</dbReference>
<dbReference type="FunFam" id="3.30.2080.10:FF:000001">
    <property type="entry name" value="Alpha-1,2-mannosidase subfamily"/>
    <property type="match status" value="1"/>
</dbReference>
<sequence length="750" mass="85923">MHIRNLITFWITAALLPVIVRAADPVSYVNPFIGTTNFGTTNPGAICPNGFMSVTPFNVMGSPDNRYDKDARWWSTPYEYHNSFFTGFSHVNLSGVGCPELGSLLLMPTTGELEVDYHLYGSEYTREKATPGYYGNHLLKYNIDTEVSATLRTSIARFTYPGGKSHILLNLGEGLTNESGATIRQVNATEYEGCKLMGGFCYYNRQGVFPIYFVIRTDKTPQQSGYWKKQRPMTGVEAEWDPDNGKYKIYSKYTKEMSGDDIGLYFSYDTKPGEQIQVQIGVSFVSIENARENLECEQQGFDFDKVCLSARQQWNDILSRIEVEGGTDDQKTIFYTALYHMFIHPNILQDVNGEYPAMESNKILSTSHNRYTVFSLWDTFRNVHPFMTLTFPDRQLDMVRTLIDMYKEWGWLPRWELYGNETLTMSGDPATAMIADTWLRGLRDFDTDAAYKAMLKSANTPGKDNFLRTDNDDYTALGYVPLRETFDNSVSHALEYYIADFALSQFAQALGYDEDAKSFAKRSLGYKNYYCKDFGTLRPKLPDGKFYTPFDPMQGLNFEPSPGFHEGNAWNYTFYVPHDIKGLMRLMGGENAFVKKLQKVFDENLYDPANEPDITYPYLFCYVNKEAWRTDYQISRLLAKYFSNKPEGIPGNDDTGTMSAWAVFSMMGFYPDCPGLPRYILTSPTFDKITIHLDNKYYSNKTLVIETERPSADAIYVDKISVNGKHLKNRFISHEDLVNAKTIRFTLKRH</sequence>
<dbReference type="EMBL" id="AP023322">
    <property type="protein sequence ID" value="BCI64747.1"/>
    <property type="molecule type" value="Genomic_DNA"/>
</dbReference>
<evidence type="ECO:0000256" key="1">
    <source>
        <dbReference type="ARBA" id="ARBA00001913"/>
    </source>
</evidence>
<dbReference type="Proteomes" id="UP000594042">
    <property type="component" value="Chromosome"/>
</dbReference>
<accession>A0A7G1I5Q0</accession>
<evidence type="ECO:0000256" key="3">
    <source>
        <dbReference type="ARBA" id="ARBA00022837"/>
    </source>
</evidence>
<dbReference type="GO" id="GO:0030246">
    <property type="term" value="F:carbohydrate binding"/>
    <property type="evidence" value="ECO:0007669"/>
    <property type="project" value="InterPro"/>
</dbReference>
<reference evidence="7" key="1">
    <citation type="submission" date="2020-07" db="EMBL/GenBank/DDBJ databases">
        <title>Complete genome sequencing of Coprobacter sp. strain 2CBH44.</title>
        <authorList>
            <person name="Sakamoto M."/>
            <person name="Murakami T."/>
            <person name="Mori H."/>
        </authorList>
    </citation>
    <scope>NUCLEOTIDE SEQUENCE [LARGE SCALE GENOMIC DNA]</scope>
    <source>
        <strain evidence="7">2CBH44</strain>
    </source>
</reference>
<dbReference type="AlphaFoldDB" id="A0A7G1I5Q0"/>
<keyword evidence="7" id="KW-1185">Reference proteome</keyword>
<evidence type="ECO:0000256" key="2">
    <source>
        <dbReference type="ARBA" id="ARBA00011245"/>
    </source>
</evidence>
<dbReference type="RefSeq" id="WP_044227333.1">
    <property type="nucleotide sequence ID" value="NZ_AP023322.1"/>
</dbReference>
<dbReference type="Gene3D" id="2.70.98.10">
    <property type="match status" value="1"/>
</dbReference>
<dbReference type="PANTHER" id="PTHR12143:SF39">
    <property type="entry name" value="SECRETED PROTEIN"/>
    <property type="match status" value="1"/>
</dbReference>
<dbReference type="InterPro" id="IPR050883">
    <property type="entry name" value="PNGase"/>
</dbReference>
<feature type="domain" description="Glycosyl hydrolase family 92" evidence="4">
    <location>
        <begin position="289"/>
        <end position="748"/>
    </location>
</feature>
<dbReference type="NCBIfam" id="TIGR01180">
    <property type="entry name" value="aman2_put"/>
    <property type="match status" value="1"/>
</dbReference>
<comment type="subunit">
    <text evidence="2">Monomer.</text>
</comment>
<organism evidence="6 7">
    <name type="scientific">Coprobacter secundus subsp. similis</name>
    <dbReference type="NCBI Taxonomy" id="2751153"/>
    <lineage>
        <taxon>Bacteria</taxon>
        <taxon>Pseudomonadati</taxon>
        <taxon>Bacteroidota</taxon>
        <taxon>Bacteroidia</taxon>
        <taxon>Bacteroidales</taxon>
        <taxon>Barnesiellaceae</taxon>
        <taxon>Coprobacter</taxon>
    </lineage>
</organism>